<dbReference type="Gene3D" id="3.20.190.10">
    <property type="entry name" value="MutM-like, N-terminal"/>
    <property type="match status" value="1"/>
</dbReference>
<name>A0ABM7NRY3_9VIRU</name>
<evidence type="ECO:0000313" key="3">
    <source>
        <dbReference type="EMBL" id="BCS82914.1"/>
    </source>
</evidence>
<dbReference type="InterPro" id="IPR035937">
    <property type="entry name" value="FPG_N"/>
</dbReference>
<dbReference type="RefSeq" id="YP_010841522.1">
    <property type="nucleotide sequence ID" value="NC_079139.1"/>
</dbReference>
<comment type="similarity">
    <text evidence="1">Belongs to the FPG family.</text>
</comment>
<keyword evidence="4" id="KW-1185">Reference proteome</keyword>
<feature type="domain" description="Formamidopyrimidine-DNA glycosylase H2TH DNA-binding" evidence="2">
    <location>
        <begin position="165"/>
        <end position="221"/>
    </location>
</feature>
<evidence type="ECO:0000256" key="1">
    <source>
        <dbReference type="ARBA" id="ARBA00009409"/>
    </source>
</evidence>
<dbReference type="PANTHER" id="PTHR22993:SF9">
    <property type="entry name" value="FORMAMIDOPYRIMIDINE-DNA GLYCOSYLASE"/>
    <property type="match status" value="1"/>
</dbReference>
<dbReference type="Proteomes" id="UP001321479">
    <property type="component" value="Segment"/>
</dbReference>
<dbReference type="GeneID" id="80558119"/>
<protein>
    <submittedName>
        <fullName evidence="3">Formamidopyrimidine-DNA glycosylase</fullName>
    </submittedName>
</protein>
<evidence type="ECO:0000259" key="2">
    <source>
        <dbReference type="Pfam" id="PF06831"/>
    </source>
</evidence>
<organism evidence="3 4">
    <name type="scientific">Cotonvirus japonicus</name>
    <dbReference type="NCBI Taxonomy" id="2811091"/>
    <lineage>
        <taxon>Viruses</taxon>
        <taxon>Varidnaviria</taxon>
        <taxon>Bamfordvirae</taxon>
        <taxon>Nucleocytoviricota</taxon>
        <taxon>Megaviricetes</taxon>
        <taxon>Imitervirales</taxon>
        <taxon>Mimiviridae</taxon>
        <taxon>Megamimivirinae</taxon>
        <taxon>Cotonvirus</taxon>
        <taxon>Cotonvirus japonicum</taxon>
    </lineage>
</organism>
<dbReference type="PANTHER" id="PTHR22993">
    <property type="entry name" value="FORMAMIDOPYRIMIDINE-DNA GLYCOSYLASE"/>
    <property type="match status" value="1"/>
</dbReference>
<proteinExistence type="inferred from homology"/>
<dbReference type="Gene3D" id="1.10.8.50">
    <property type="match status" value="1"/>
</dbReference>
<sequence>MVEAPRIRIIYDRLKFTKGLTIICASGTSYVKLGIDLTNYLIKKWWFAGKYIYFHVIFEEKPEYVIRTHMLMYGRITVNDIDTGKKPFMTIELNDGTILRWFMSQIILLDPYCSDNEIKSNYTTCNSRQLILDSIKMMRYDLSNRKFNLNLFKKHLKIGIKKYLSDIITDFLLNQEYFPGVGNILQQEALYDCKILPQRIISTISEIEFDCLISSLKKVIDLLYESYVIKLQGKTFGPILRIYHKSLCPLGHKTITKYIGYRNRRTTWCPICQK</sequence>
<dbReference type="SUPFAM" id="SSF46946">
    <property type="entry name" value="S13-like H2TH domain"/>
    <property type="match status" value="1"/>
</dbReference>
<dbReference type="InterPro" id="IPR010979">
    <property type="entry name" value="Ribosomal_uS13-like_H2TH"/>
</dbReference>
<dbReference type="InterPro" id="IPR015886">
    <property type="entry name" value="H2TH_FPG"/>
</dbReference>
<evidence type="ECO:0000313" key="4">
    <source>
        <dbReference type="Proteomes" id="UP001321479"/>
    </source>
</evidence>
<reference evidence="3 4" key="1">
    <citation type="submission" date="2021-02" db="EMBL/GenBank/DDBJ databases">
        <title>Cotonvirus japonicus, which uses Golgi apparatus of host cells for its virion factory, phylogenetically links tailed tupanvirus and icosahedral mimivirus.</title>
        <authorList>
            <person name="Takahashi H."/>
            <person name="Fukaya S."/>
            <person name="Song C."/>
            <person name="Murata K."/>
            <person name="Takemura M."/>
        </authorList>
    </citation>
    <scope>NUCLEOTIDE SEQUENCE [LARGE SCALE GENOMIC DNA]</scope>
</reference>
<dbReference type="EMBL" id="AP024483">
    <property type="protein sequence ID" value="BCS82914.1"/>
    <property type="molecule type" value="Genomic_DNA"/>
</dbReference>
<dbReference type="Pfam" id="PF06831">
    <property type="entry name" value="H2TH"/>
    <property type="match status" value="1"/>
</dbReference>
<accession>A0ABM7NRY3</accession>